<evidence type="ECO:0000313" key="1">
    <source>
        <dbReference type="EMBL" id="GIY24721.1"/>
    </source>
</evidence>
<name>A0AAV4RUV0_9ARAC</name>
<evidence type="ECO:0000313" key="2">
    <source>
        <dbReference type="Proteomes" id="UP001054837"/>
    </source>
</evidence>
<reference evidence="1 2" key="1">
    <citation type="submission" date="2021-06" db="EMBL/GenBank/DDBJ databases">
        <title>Caerostris darwini draft genome.</title>
        <authorList>
            <person name="Kono N."/>
            <person name="Arakawa K."/>
        </authorList>
    </citation>
    <scope>NUCLEOTIDE SEQUENCE [LARGE SCALE GENOMIC DNA]</scope>
</reference>
<sequence>MCFTVRHNVDYRGFTVRHNVDYRGFTVRHNVDYRDFTVRHNVDYRGFTVRHNADCSVPFQAEQLHSRECLKELKRNNLLLQALQIETPYSCLTALLIPYTIRPLLHTSLQHTEIRCKTSLLLRRVNRKVVIIPHNCSSPYNETGHLAVSLILLIATFP</sequence>
<dbReference type="Proteomes" id="UP001054837">
    <property type="component" value="Unassembled WGS sequence"/>
</dbReference>
<comment type="caution">
    <text evidence="1">The sequence shown here is derived from an EMBL/GenBank/DDBJ whole genome shotgun (WGS) entry which is preliminary data.</text>
</comment>
<dbReference type="AlphaFoldDB" id="A0AAV4RUV0"/>
<gene>
    <name evidence="1" type="ORF">CDAR_401621</name>
</gene>
<protein>
    <submittedName>
        <fullName evidence="1">Uncharacterized protein</fullName>
    </submittedName>
</protein>
<organism evidence="1 2">
    <name type="scientific">Caerostris darwini</name>
    <dbReference type="NCBI Taxonomy" id="1538125"/>
    <lineage>
        <taxon>Eukaryota</taxon>
        <taxon>Metazoa</taxon>
        <taxon>Ecdysozoa</taxon>
        <taxon>Arthropoda</taxon>
        <taxon>Chelicerata</taxon>
        <taxon>Arachnida</taxon>
        <taxon>Araneae</taxon>
        <taxon>Araneomorphae</taxon>
        <taxon>Entelegynae</taxon>
        <taxon>Araneoidea</taxon>
        <taxon>Araneidae</taxon>
        <taxon>Caerostris</taxon>
    </lineage>
</organism>
<proteinExistence type="predicted"/>
<accession>A0AAV4RUV0</accession>
<dbReference type="EMBL" id="BPLQ01006728">
    <property type="protein sequence ID" value="GIY24721.1"/>
    <property type="molecule type" value="Genomic_DNA"/>
</dbReference>
<keyword evidence="2" id="KW-1185">Reference proteome</keyword>